<organism evidence="1 2">
    <name type="scientific">Leucobacter coleopterorum</name>
    <dbReference type="NCBI Taxonomy" id="2714933"/>
    <lineage>
        <taxon>Bacteria</taxon>
        <taxon>Bacillati</taxon>
        <taxon>Actinomycetota</taxon>
        <taxon>Actinomycetes</taxon>
        <taxon>Micrococcales</taxon>
        <taxon>Microbacteriaceae</taxon>
        <taxon>Leucobacter</taxon>
    </lineage>
</organism>
<evidence type="ECO:0000313" key="2">
    <source>
        <dbReference type="Proteomes" id="UP000503441"/>
    </source>
</evidence>
<gene>
    <name evidence="1" type="ORF">G7066_11525</name>
</gene>
<protein>
    <submittedName>
        <fullName evidence="1">Transposase</fullName>
    </submittedName>
</protein>
<reference evidence="1 2" key="1">
    <citation type="submission" date="2020-03" db="EMBL/GenBank/DDBJ databases">
        <title>Leucobacter sp. nov., isolated from beetles.</title>
        <authorList>
            <person name="Hyun D.-W."/>
            <person name="Bae J.-W."/>
        </authorList>
    </citation>
    <scope>NUCLEOTIDE SEQUENCE [LARGE SCALE GENOMIC DNA]</scope>
    <source>
        <strain evidence="1 2">HDW9A</strain>
    </source>
</reference>
<dbReference type="PANTHER" id="PTHR35004:SF7">
    <property type="entry name" value="INTEGRASE PROTEIN"/>
    <property type="match status" value="1"/>
</dbReference>
<name>A0ABX6K1H9_9MICO</name>
<evidence type="ECO:0000313" key="1">
    <source>
        <dbReference type="EMBL" id="QIM19039.1"/>
    </source>
</evidence>
<dbReference type="EMBL" id="CP049933">
    <property type="protein sequence ID" value="QIM19039.1"/>
    <property type="molecule type" value="Genomic_DNA"/>
</dbReference>
<dbReference type="PANTHER" id="PTHR35004">
    <property type="entry name" value="TRANSPOSASE RV3428C-RELATED"/>
    <property type="match status" value="1"/>
</dbReference>
<accession>A0ABX6K1H9</accession>
<dbReference type="RefSeq" id="WP_166331217.1">
    <property type="nucleotide sequence ID" value="NZ_CP049933.1"/>
</dbReference>
<keyword evidence="2" id="KW-1185">Reference proteome</keyword>
<sequence length="146" mass="16521">MFDNVTGVGKRDWVRRVTTTRLFELFKLHYRVEARFTSPGSGNEKGSVENAVGYIRRNFLVRLPHVESLPALTTVLLSACDGLLATTHYRKHDTIGAWFQDDRQAMLPLPGIGFDACTWPSRRVDLVGNLQINEVKYHVGNEYAGQ</sequence>
<dbReference type="Proteomes" id="UP000503441">
    <property type="component" value="Chromosome"/>
</dbReference>
<proteinExistence type="predicted"/>